<gene>
    <name evidence="1" type="ORF">ACFOY2_54370</name>
</gene>
<proteinExistence type="predicted"/>
<accession>A0ABV8GTI9</accession>
<sequence length="102" mass="11075">MQTELERLNIPAHVLGGDDKATVSLWPHLVALTDGKLIFWQVPCPSARGTVLWTLARAPATAATRLMVHYLDLVKQPLPESLAELVRLTVAGEGEEHGGDGR</sequence>
<keyword evidence="2" id="KW-1185">Reference proteome</keyword>
<dbReference type="RefSeq" id="WP_379536070.1">
    <property type="nucleotide sequence ID" value="NZ_JBHSBI010000067.1"/>
</dbReference>
<dbReference type="Proteomes" id="UP001595851">
    <property type="component" value="Unassembled WGS sequence"/>
</dbReference>
<dbReference type="EMBL" id="JBHSBI010000067">
    <property type="protein sequence ID" value="MFC4016279.1"/>
    <property type="molecule type" value="Genomic_DNA"/>
</dbReference>
<protein>
    <submittedName>
        <fullName evidence="1">Uncharacterized protein</fullName>
    </submittedName>
</protein>
<evidence type="ECO:0000313" key="2">
    <source>
        <dbReference type="Proteomes" id="UP001595851"/>
    </source>
</evidence>
<reference evidence="2" key="1">
    <citation type="journal article" date="2019" name="Int. J. Syst. Evol. Microbiol.">
        <title>The Global Catalogue of Microorganisms (GCM) 10K type strain sequencing project: providing services to taxonomists for standard genome sequencing and annotation.</title>
        <authorList>
            <consortium name="The Broad Institute Genomics Platform"/>
            <consortium name="The Broad Institute Genome Sequencing Center for Infectious Disease"/>
            <person name="Wu L."/>
            <person name="Ma J."/>
        </authorList>
    </citation>
    <scope>NUCLEOTIDE SEQUENCE [LARGE SCALE GENOMIC DNA]</scope>
    <source>
        <strain evidence="2">TBRC 1276</strain>
    </source>
</reference>
<evidence type="ECO:0000313" key="1">
    <source>
        <dbReference type="EMBL" id="MFC4016279.1"/>
    </source>
</evidence>
<organism evidence="1 2">
    <name type="scientific">Nonomuraea purpurea</name>
    <dbReference type="NCBI Taxonomy" id="1849276"/>
    <lineage>
        <taxon>Bacteria</taxon>
        <taxon>Bacillati</taxon>
        <taxon>Actinomycetota</taxon>
        <taxon>Actinomycetes</taxon>
        <taxon>Streptosporangiales</taxon>
        <taxon>Streptosporangiaceae</taxon>
        <taxon>Nonomuraea</taxon>
    </lineage>
</organism>
<comment type="caution">
    <text evidence="1">The sequence shown here is derived from an EMBL/GenBank/DDBJ whole genome shotgun (WGS) entry which is preliminary data.</text>
</comment>
<name>A0ABV8GTI9_9ACTN</name>